<accession>A0AAF0DCM4</accession>
<feature type="compositionally biased region" description="Pro residues" evidence="1">
    <location>
        <begin position="166"/>
        <end position="175"/>
    </location>
</feature>
<dbReference type="EMBL" id="CP120627">
    <property type="protein sequence ID" value="WEW55356.1"/>
    <property type="molecule type" value="Genomic_DNA"/>
</dbReference>
<proteinExistence type="predicted"/>
<gene>
    <name evidence="2" type="ORF">PRK78_000786</name>
</gene>
<protein>
    <recommendedName>
        <fullName evidence="4">Fungal N-terminal domain-containing protein</fullName>
    </recommendedName>
</protein>
<evidence type="ECO:0000256" key="1">
    <source>
        <dbReference type="SAM" id="MobiDB-lite"/>
    </source>
</evidence>
<evidence type="ECO:0000313" key="2">
    <source>
        <dbReference type="EMBL" id="WEW55356.1"/>
    </source>
</evidence>
<name>A0AAF0DCM4_9EURO</name>
<organism evidence="2 3">
    <name type="scientific">Emydomyces testavorans</name>
    <dbReference type="NCBI Taxonomy" id="2070801"/>
    <lineage>
        <taxon>Eukaryota</taxon>
        <taxon>Fungi</taxon>
        <taxon>Dikarya</taxon>
        <taxon>Ascomycota</taxon>
        <taxon>Pezizomycotina</taxon>
        <taxon>Eurotiomycetes</taxon>
        <taxon>Eurotiomycetidae</taxon>
        <taxon>Onygenales</taxon>
        <taxon>Nannizziopsiaceae</taxon>
        <taxon>Emydomyces</taxon>
    </lineage>
</organism>
<dbReference type="AlphaFoldDB" id="A0AAF0DCM4"/>
<sequence>MDAAGLAVALAVLATQLTVKMRAFQKRMNDRPTMIDGLLEYCRMVKDDSEMIAMQADRIQAIMDPAFHGRGSPLHVLCTRLNGLTRLLSTFDEELGDLTGTSATTRLGRAILQFRTDEALPKMRQVQDKIEQHFHSLLRSMQCIQLILQEPQAQARRPSSVSYAPPELPTPPPSPSYADSKISPRHRKLSNTSSISQTSDIEKATRNLDICLVERLLDEDVTGTLVNTVDSYGRTLVDIAICQGKCTHPSQVPLVKMLKERGVKFTLKEERHRRMYREIMDAIKLQSRRRR</sequence>
<reference evidence="2" key="1">
    <citation type="submission" date="2023-03" db="EMBL/GenBank/DDBJ databases">
        <title>Emydomyces testavorans Genome Sequence.</title>
        <authorList>
            <person name="Hoyer L."/>
        </authorList>
    </citation>
    <scope>NUCLEOTIDE SEQUENCE</scope>
    <source>
        <strain evidence="2">16-2883</strain>
    </source>
</reference>
<keyword evidence="3" id="KW-1185">Reference proteome</keyword>
<feature type="region of interest" description="Disordered" evidence="1">
    <location>
        <begin position="156"/>
        <end position="198"/>
    </location>
</feature>
<dbReference type="Proteomes" id="UP001219355">
    <property type="component" value="Chromosome 1"/>
</dbReference>
<evidence type="ECO:0008006" key="4">
    <source>
        <dbReference type="Google" id="ProtNLM"/>
    </source>
</evidence>
<evidence type="ECO:0000313" key="3">
    <source>
        <dbReference type="Proteomes" id="UP001219355"/>
    </source>
</evidence>